<dbReference type="GO" id="GO:0005737">
    <property type="term" value="C:cytoplasm"/>
    <property type="evidence" value="ECO:0007669"/>
    <property type="project" value="TreeGrafter"/>
</dbReference>
<evidence type="ECO:0000256" key="1">
    <source>
        <dbReference type="ARBA" id="ARBA00010791"/>
    </source>
</evidence>
<evidence type="ECO:0000256" key="4">
    <source>
        <dbReference type="ARBA" id="ARBA00022741"/>
    </source>
</evidence>
<organism evidence="11 12">
    <name type="scientific">Circinella minor</name>
    <dbReference type="NCBI Taxonomy" id="1195481"/>
    <lineage>
        <taxon>Eukaryota</taxon>
        <taxon>Fungi</taxon>
        <taxon>Fungi incertae sedis</taxon>
        <taxon>Mucoromycota</taxon>
        <taxon>Mucoromycotina</taxon>
        <taxon>Mucoromycetes</taxon>
        <taxon>Mucorales</taxon>
        <taxon>Lichtheimiaceae</taxon>
        <taxon>Circinella</taxon>
    </lineage>
</organism>
<evidence type="ECO:0000256" key="7">
    <source>
        <dbReference type="PROSITE-ProRule" id="PRU10141"/>
    </source>
</evidence>
<feature type="domain" description="Protein kinase" evidence="10">
    <location>
        <begin position="33"/>
        <end position="288"/>
    </location>
</feature>
<dbReference type="OrthoDB" id="504170at2759"/>
<dbReference type="SUPFAM" id="SSF56112">
    <property type="entry name" value="Protein kinase-like (PK-like)"/>
    <property type="match status" value="1"/>
</dbReference>
<keyword evidence="2 8" id="KW-0723">Serine/threonine-protein kinase</keyword>
<proteinExistence type="inferred from homology"/>
<evidence type="ECO:0000256" key="9">
    <source>
        <dbReference type="SAM" id="MobiDB-lite"/>
    </source>
</evidence>
<dbReference type="InterPro" id="IPR000719">
    <property type="entry name" value="Prot_kinase_dom"/>
</dbReference>
<keyword evidence="6 7" id="KW-0067">ATP-binding</keyword>
<keyword evidence="5" id="KW-0418">Kinase</keyword>
<dbReference type="FunFam" id="1.10.510.10:FF:000571">
    <property type="entry name" value="Maternal embryonic leucine zipper kinase"/>
    <property type="match status" value="1"/>
</dbReference>
<dbReference type="PROSITE" id="PS00107">
    <property type="entry name" value="PROTEIN_KINASE_ATP"/>
    <property type="match status" value="1"/>
</dbReference>
<keyword evidence="4 7" id="KW-0547">Nucleotide-binding</keyword>
<dbReference type="PANTHER" id="PTHR24346:SF82">
    <property type="entry name" value="KP78A-RELATED"/>
    <property type="match status" value="1"/>
</dbReference>
<dbReference type="InterPro" id="IPR008271">
    <property type="entry name" value="Ser/Thr_kinase_AS"/>
</dbReference>
<dbReference type="Proteomes" id="UP000646827">
    <property type="component" value="Unassembled WGS sequence"/>
</dbReference>
<keyword evidence="12" id="KW-1185">Reference proteome</keyword>
<sequence length="494" mass="55764">MKPWMNYLTNYILPTTSSSTSSPKRRPQQVGDYLLIRTIGRGSSGQVKLAKHKDTGEYVAIKMISRRHILSSTSVAHTVERELAILQLIHHPHLITLKQVLQDSDYVYFVTEYVDGGELYHVLAGQGRLVESEARVLFIQLATAVAWCHTHHICHRDLKPENILIDRDKKVLKVADFGMATIQPSESLLKTSCGSPHYASPEIVRGKPYLGFAVDVWSCGVILYVLLTGRFPFDDDHVPRLLAKIKSGRHRKLPGYLSSSVKNLIRRMLILDPTKRITMSEIISHPWITTTLAPLLPLLNDNVIRCRYTSYDTTAVMLRQLQNPVITSPENLHGTVWETLKVLWRNMPQQNIIAALLSDEPNVQKLTFWLLQKRAERFEREENNDTGQDNNYDYLSITCPVNNSSPTITTARGTDASPPLIPPSYRLPLSLYDKVQPCCDSNNFMTSSSSSSSDMDGDESGKNVSSILNNEHDKLSNNLYTASHGPEWLVQLTF</sequence>
<dbReference type="GO" id="GO:0005524">
    <property type="term" value="F:ATP binding"/>
    <property type="evidence" value="ECO:0007669"/>
    <property type="project" value="UniProtKB-UniRule"/>
</dbReference>
<gene>
    <name evidence="11" type="ORF">INT45_009252</name>
</gene>
<evidence type="ECO:0000313" key="12">
    <source>
        <dbReference type="Proteomes" id="UP000646827"/>
    </source>
</evidence>
<comment type="similarity">
    <text evidence="1">Belongs to the protein kinase superfamily. CAMK Ser/Thr protein kinase family. NIM1 subfamily.</text>
</comment>
<dbReference type="InterPro" id="IPR017441">
    <property type="entry name" value="Protein_kinase_ATP_BS"/>
</dbReference>
<evidence type="ECO:0000313" key="11">
    <source>
        <dbReference type="EMBL" id="KAG2212534.1"/>
    </source>
</evidence>
<evidence type="ECO:0000259" key="10">
    <source>
        <dbReference type="PROSITE" id="PS50011"/>
    </source>
</evidence>
<dbReference type="SMART" id="SM00220">
    <property type="entry name" value="S_TKc"/>
    <property type="match status" value="1"/>
</dbReference>
<feature type="binding site" evidence="7">
    <location>
        <position position="62"/>
    </location>
    <ligand>
        <name>ATP</name>
        <dbReference type="ChEBI" id="CHEBI:30616"/>
    </ligand>
</feature>
<protein>
    <recommendedName>
        <fullName evidence="10">Protein kinase domain-containing protein</fullName>
    </recommendedName>
</protein>
<evidence type="ECO:0000256" key="6">
    <source>
        <dbReference type="ARBA" id="ARBA00022840"/>
    </source>
</evidence>
<dbReference type="PROSITE" id="PS00108">
    <property type="entry name" value="PROTEIN_KINASE_ST"/>
    <property type="match status" value="1"/>
</dbReference>
<comment type="caution">
    <text evidence="11">The sequence shown here is derived from an EMBL/GenBank/DDBJ whole genome shotgun (WGS) entry which is preliminary data.</text>
</comment>
<dbReference type="InterPro" id="IPR011009">
    <property type="entry name" value="Kinase-like_dom_sf"/>
</dbReference>
<feature type="region of interest" description="Disordered" evidence="9">
    <location>
        <begin position="443"/>
        <end position="466"/>
    </location>
</feature>
<dbReference type="PROSITE" id="PS50011">
    <property type="entry name" value="PROTEIN_KINASE_DOM"/>
    <property type="match status" value="1"/>
</dbReference>
<keyword evidence="3" id="KW-0808">Transferase</keyword>
<reference evidence="11 12" key="1">
    <citation type="submission" date="2020-12" db="EMBL/GenBank/DDBJ databases">
        <title>Metabolic potential, ecology and presence of endohyphal bacteria is reflected in genomic diversity of Mucoromycotina.</title>
        <authorList>
            <person name="Muszewska A."/>
            <person name="Okrasinska A."/>
            <person name="Steczkiewicz K."/>
            <person name="Drgas O."/>
            <person name="Orlowska M."/>
            <person name="Perlinska-Lenart U."/>
            <person name="Aleksandrzak-Piekarczyk T."/>
            <person name="Szatraj K."/>
            <person name="Zielenkiewicz U."/>
            <person name="Pilsyk S."/>
            <person name="Malc E."/>
            <person name="Mieczkowski P."/>
            <person name="Kruszewska J.S."/>
            <person name="Biernat P."/>
            <person name="Pawlowska J."/>
        </authorList>
    </citation>
    <scope>NUCLEOTIDE SEQUENCE [LARGE SCALE GENOMIC DNA]</scope>
    <source>
        <strain evidence="11 12">CBS 142.35</strain>
    </source>
</reference>
<dbReference type="Pfam" id="PF00069">
    <property type="entry name" value="Pkinase"/>
    <property type="match status" value="1"/>
</dbReference>
<evidence type="ECO:0000256" key="2">
    <source>
        <dbReference type="ARBA" id="ARBA00022527"/>
    </source>
</evidence>
<dbReference type="FunFam" id="3.30.200.20:FF:000003">
    <property type="entry name" value="Non-specific serine/threonine protein kinase"/>
    <property type="match status" value="1"/>
</dbReference>
<dbReference type="EMBL" id="JAEPRB010000741">
    <property type="protein sequence ID" value="KAG2212534.1"/>
    <property type="molecule type" value="Genomic_DNA"/>
</dbReference>
<accession>A0A8H7RJD2</accession>
<dbReference type="AlphaFoldDB" id="A0A8H7RJD2"/>
<dbReference type="GO" id="GO:0035556">
    <property type="term" value="P:intracellular signal transduction"/>
    <property type="evidence" value="ECO:0007669"/>
    <property type="project" value="TreeGrafter"/>
</dbReference>
<dbReference type="PANTHER" id="PTHR24346">
    <property type="entry name" value="MAP/MICROTUBULE AFFINITY-REGULATING KINASE"/>
    <property type="match status" value="1"/>
</dbReference>
<dbReference type="GO" id="GO:0004674">
    <property type="term" value="F:protein serine/threonine kinase activity"/>
    <property type="evidence" value="ECO:0007669"/>
    <property type="project" value="UniProtKB-KW"/>
</dbReference>
<evidence type="ECO:0000256" key="5">
    <source>
        <dbReference type="ARBA" id="ARBA00022777"/>
    </source>
</evidence>
<dbReference type="Gene3D" id="1.10.510.10">
    <property type="entry name" value="Transferase(Phosphotransferase) domain 1"/>
    <property type="match status" value="1"/>
</dbReference>
<evidence type="ECO:0000256" key="8">
    <source>
        <dbReference type="RuleBase" id="RU000304"/>
    </source>
</evidence>
<name>A0A8H7RJD2_9FUNG</name>
<evidence type="ECO:0000256" key="3">
    <source>
        <dbReference type="ARBA" id="ARBA00022679"/>
    </source>
</evidence>